<dbReference type="EMBL" id="CAWUHB010000026">
    <property type="protein sequence ID" value="CAK7223031.1"/>
    <property type="molecule type" value="Genomic_DNA"/>
</dbReference>
<evidence type="ECO:0000313" key="3">
    <source>
        <dbReference type="EMBL" id="CAK7223031.1"/>
    </source>
</evidence>
<evidence type="ECO:0000256" key="1">
    <source>
        <dbReference type="SAM" id="MobiDB-lite"/>
    </source>
</evidence>
<keyword evidence="2" id="KW-0812">Transmembrane</keyword>
<evidence type="ECO:0000256" key="2">
    <source>
        <dbReference type="SAM" id="Phobius"/>
    </source>
</evidence>
<organism evidence="3 4">
    <name type="scientific">Sporothrix curviconia</name>
    <dbReference type="NCBI Taxonomy" id="1260050"/>
    <lineage>
        <taxon>Eukaryota</taxon>
        <taxon>Fungi</taxon>
        <taxon>Dikarya</taxon>
        <taxon>Ascomycota</taxon>
        <taxon>Pezizomycotina</taxon>
        <taxon>Sordariomycetes</taxon>
        <taxon>Sordariomycetidae</taxon>
        <taxon>Ophiostomatales</taxon>
        <taxon>Ophiostomataceae</taxon>
        <taxon>Sporothrix</taxon>
    </lineage>
</organism>
<gene>
    <name evidence="3" type="ORF">SCUCBS95973_005038</name>
</gene>
<protein>
    <submittedName>
        <fullName evidence="3">Uncharacterized protein</fullName>
    </submittedName>
</protein>
<name>A0ABP0BTY8_9PEZI</name>
<accession>A0ABP0BTY8</accession>
<comment type="caution">
    <text evidence="3">The sequence shown here is derived from an EMBL/GenBank/DDBJ whole genome shotgun (WGS) entry which is preliminary data.</text>
</comment>
<evidence type="ECO:0000313" key="4">
    <source>
        <dbReference type="Proteomes" id="UP001642405"/>
    </source>
</evidence>
<feature type="transmembrane region" description="Helical" evidence="2">
    <location>
        <begin position="48"/>
        <end position="68"/>
    </location>
</feature>
<keyword evidence="2" id="KW-1133">Transmembrane helix</keyword>
<dbReference type="Proteomes" id="UP001642405">
    <property type="component" value="Unassembled WGS sequence"/>
</dbReference>
<keyword evidence="4" id="KW-1185">Reference proteome</keyword>
<sequence length="293" mass="29612">MASYPTAEDEKRLLAHAAETTTVLAANDSTKTECKHACRRRMAGVKKAAHFTVTLAFVVACCVAFFGLSSLAVGTMRHARGKACTKHNGSAEGAAAAPVVVVAAGAEPTQAGGFTRLLEAVSPESLHDLLHEYFPDTYKHGVYPSEKKAMEAIHRANAALATSIVQLARRDLNGTVTSSTVSSAPPTSSTPASSSVFKNSSSSATTTSQTSKSSSSSSTTTSGKKTTSIYTSTINGTPTVVTATTVVGVGASSTGGASATNSGTLQTGAAVPLLGSQNKVLAVAGAVVGAMLI</sequence>
<proteinExistence type="predicted"/>
<reference evidence="3 4" key="1">
    <citation type="submission" date="2024-01" db="EMBL/GenBank/DDBJ databases">
        <authorList>
            <person name="Allen C."/>
            <person name="Tagirdzhanova G."/>
        </authorList>
    </citation>
    <scope>NUCLEOTIDE SEQUENCE [LARGE SCALE GENOMIC DNA]</scope>
</reference>
<feature type="region of interest" description="Disordered" evidence="1">
    <location>
        <begin position="176"/>
        <end position="231"/>
    </location>
</feature>
<keyword evidence="2" id="KW-0472">Membrane</keyword>